<dbReference type="EMBL" id="LKEA01000032">
    <property type="protein sequence ID" value="ROV96535.1"/>
    <property type="molecule type" value="Genomic_DNA"/>
</dbReference>
<dbReference type="OrthoDB" id="1606438at2759"/>
<dbReference type="PANTHER" id="PTHR43712:SF12">
    <property type="entry name" value="STERIGMATOCYSTIN 8-O-METHYLTRANSFERASE"/>
    <property type="match status" value="1"/>
</dbReference>
<dbReference type="AlphaFoldDB" id="A0A423VZK7"/>
<protein>
    <recommendedName>
        <fullName evidence="4">O-methyltransferase C-terminal domain-containing protein</fullName>
    </recommendedName>
</protein>
<dbReference type="PANTHER" id="PTHR43712">
    <property type="entry name" value="PUTATIVE (AFU_ORTHOLOGUE AFUA_4G14580)-RELATED"/>
    <property type="match status" value="1"/>
</dbReference>
<dbReference type="GO" id="GO:0008171">
    <property type="term" value="F:O-methyltransferase activity"/>
    <property type="evidence" value="ECO:0007669"/>
    <property type="project" value="InterPro"/>
</dbReference>
<accession>A0A423VZK7</accession>
<evidence type="ECO:0000256" key="3">
    <source>
        <dbReference type="ARBA" id="ARBA00022691"/>
    </source>
</evidence>
<comment type="caution">
    <text evidence="5">The sequence shown here is derived from an EMBL/GenBank/DDBJ whole genome shotgun (WGS) entry which is preliminary data.</text>
</comment>
<evidence type="ECO:0000313" key="6">
    <source>
        <dbReference type="Proteomes" id="UP000283895"/>
    </source>
</evidence>
<reference evidence="5 6" key="1">
    <citation type="submission" date="2015-09" db="EMBL/GenBank/DDBJ databases">
        <title>Host preference determinants of Valsa canker pathogens revealed by comparative genomics.</title>
        <authorList>
            <person name="Yin Z."/>
            <person name="Huang L."/>
        </authorList>
    </citation>
    <scope>NUCLEOTIDE SEQUENCE [LARGE SCALE GENOMIC DNA]</scope>
    <source>
        <strain evidence="5 6">03-1</strain>
    </source>
</reference>
<dbReference type="InterPro" id="IPR036388">
    <property type="entry name" value="WH-like_DNA-bd_sf"/>
</dbReference>
<dbReference type="InterPro" id="IPR036390">
    <property type="entry name" value="WH_DNA-bd_sf"/>
</dbReference>
<dbReference type="Pfam" id="PF00891">
    <property type="entry name" value="Methyltransf_2"/>
    <property type="match status" value="1"/>
</dbReference>
<keyword evidence="3" id="KW-0949">S-adenosyl-L-methionine</keyword>
<keyword evidence="6" id="KW-1185">Reference proteome</keyword>
<name>A0A423VZK7_9PEZI</name>
<keyword evidence="1" id="KW-0489">Methyltransferase</keyword>
<evidence type="ECO:0000259" key="4">
    <source>
        <dbReference type="Pfam" id="PF00891"/>
    </source>
</evidence>
<keyword evidence="2" id="KW-0808">Transferase</keyword>
<dbReference type="InterPro" id="IPR029063">
    <property type="entry name" value="SAM-dependent_MTases_sf"/>
</dbReference>
<organism evidence="5 6">
    <name type="scientific">Cytospora schulzeri</name>
    <dbReference type="NCBI Taxonomy" id="448051"/>
    <lineage>
        <taxon>Eukaryota</taxon>
        <taxon>Fungi</taxon>
        <taxon>Dikarya</taxon>
        <taxon>Ascomycota</taxon>
        <taxon>Pezizomycotina</taxon>
        <taxon>Sordariomycetes</taxon>
        <taxon>Sordariomycetidae</taxon>
        <taxon>Diaporthales</taxon>
        <taxon>Cytosporaceae</taxon>
        <taxon>Cytospora</taxon>
    </lineage>
</organism>
<dbReference type="PROSITE" id="PS51683">
    <property type="entry name" value="SAM_OMT_II"/>
    <property type="match status" value="1"/>
</dbReference>
<dbReference type="GO" id="GO:0032259">
    <property type="term" value="P:methylation"/>
    <property type="evidence" value="ECO:0007669"/>
    <property type="project" value="UniProtKB-KW"/>
</dbReference>
<evidence type="ECO:0000313" key="5">
    <source>
        <dbReference type="EMBL" id="ROV96535.1"/>
    </source>
</evidence>
<dbReference type="Proteomes" id="UP000283895">
    <property type="component" value="Unassembled WGS sequence"/>
</dbReference>
<dbReference type="SUPFAM" id="SSF46785">
    <property type="entry name" value="Winged helix' DNA-binding domain"/>
    <property type="match status" value="1"/>
</dbReference>
<dbReference type="STRING" id="356882.A0A423VZK7"/>
<feature type="domain" description="O-methyltransferase C-terminal" evidence="4">
    <location>
        <begin position="266"/>
        <end position="414"/>
    </location>
</feature>
<evidence type="ECO:0000256" key="2">
    <source>
        <dbReference type="ARBA" id="ARBA00022679"/>
    </source>
</evidence>
<dbReference type="Gene3D" id="3.40.50.150">
    <property type="entry name" value="Vaccinia Virus protein VP39"/>
    <property type="match status" value="1"/>
</dbReference>
<evidence type="ECO:0000256" key="1">
    <source>
        <dbReference type="ARBA" id="ARBA00022603"/>
    </source>
</evidence>
<dbReference type="Gene3D" id="1.10.10.10">
    <property type="entry name" value="Winged helix-like DNA-binding domain superfamily/Winged helix DNA-binding domain"/>
    <property type="match status" value="1"/>
</dbReference>
<dbReference type="InterPro" id="IPR001077">
    <property type="entry name" value="COMT_C"/>
</dbReference>
<proteinExistence type="predicted"/>
<dbReference type="InterPro" id="IPR016461">
    <property type="entry name" value="COMT-like"/>
</dbReference>
<sequence length="429" mass="47584">MSVPRIVELATRIATNTSKVSDYLKANEIPQPSFDLDTPPFGALPKDAPGDIVALRLSVLQDTTELRDLMLGPRDYLFSFVQAITRFGLARNLPVGSETTFADMAASSGLNESDVRKLVRYAVSQRIFEEPRPGVITHSAASRLLAENPGVHDFVATCSDELWQAAAQTCNAMAKFPGSEEPNETVSAALPHEDTVVENRTVLTMASPNKGFSLANNTTKSMYEFLSDYPERSIRFSNMMKSFTEGAPFDLKYVTDFYPWEQHNGGTMVDVGGSQGFVCVALARKFPSMCFVVQDLEPVIEEAKENVPSDVATQVSFMVHDFFTTQPVVGADVYFFRWIVHNWSDKYSIKILRSLIPALKTGAKIIVSDAVLPGPGEIPKGMAGRMRSFDLVMTSIQNAKERELGDWVELFRKADERFQFEGVTLWKGT</sequence>
<gene>
    <name evidence="5" type="ORF">VMCG_07778</name>
</gene>
<dbReference type="SUPFAM" id="SSF53335">
    <property type="entry name" value="S-adenosyl-L-methionine-dependent methyltransferases"/>
    <property type="match status" value="1"/>
</dbReference>